<dbReference type="SUPFAM" id="SSF56712">
    <property type="entry name" value="Prokaryotic type I DNA topoisomerase"/>
    <property type="match status" value="1"/>
</dbReference>
<dbReference type="GO" id="GO:0005634">
    <property type="term" value="C:nucleus"/>
    <property type="evidence" value="ECO:0007669"/>
    <property type="project" value="TreeGrafter"/>
</dbReference>
<dbReference type="PROSITE" id="PS52039">
    <property type="entry name" value="TOPO_IA_2"/>
    <property type="match status" value="1"/>
</dbReference>
<dbReference type="InterPro" id="IPR003601">
    <property type="entry name" value="Topo_IA_2"/>
</dbReference>
<dbReference type="Pfam" id="PF01751">
    <property type="entry name" value="Toprim"/>
    <property type="match status" value="1"/>
</dbReference>
<evidence type="ECO:0000256" key="2">
    <source>
        <dbReference type="ARBA" id="ARBA00009446"/>
    </source>
</evidence>
<dbReference type="FunFam" id="3.40.50.140:FF:000005">
    <property type="entry name" value="DNA topoisomerase"/>
    <property type="match status" value="1"/>
</dbReference>
<dbReference type="InterPro" id="IPR034144">
    <property type="entry name" value="TOPRIM_TopoIII"/>
</dbReference>
<evidence type="ECO:0000256" key="5">
    <source>
        <dbReference type="ARBA" id="ARBA00022771"/>
    </source>
</evidence>
<dbReference type="GO" id="GO:0003917">
    <property type="term" value="F:DNA topoisomerase type I (single strand cut, ATP-independent) activity"/>
    <property type="evidence" value="ECO:0007669"/>
    <property type="project" value="UniProtKB-EC"/>
</dbReference>
<keyword evidence="5 10" id="KW-0863">Zinc-finger</keyword>
<feature type="compositionally biased region" description="Basic and acidic residues" evidence="12">
    <location>
        <begin position="604"/>
        <end position="616"/>
    </location>
</feature>
<dbReference type="Gene3D" id="1.10.290.10">
    <property type="entry name" value="Topoisomerase I, domain 4"/>
    <property type="match status" value="1"/>
</dbReference>
<dbReference type="Pfam" id="PF01131">
    <property type="entry name" value="Topoisom_bac"/>
    <property type="match status" value="1"/>
</dbReference>
<evidence type="ECO:0000256" key="7">
    <source>
        <dbReference type="ARBA" id="ARBA00023029"/>
    </source>
</evidence>
<dbReference type="PROSITE" id="PS50880">
    <property type="entry name" value="TOPRIM"/>
    <property type="match status" value="1"/>
</dbReference>
<dbReference type="InterPro" id="IPR013824">
    <property type="entry name" value="Topo_IA_cen_sub1"/>
</dbReference>
<dbReference type="PANTHER" id="PTHR11390">
    <property type="entry name" value="PROKARYOTIC DNA TOPOISOMERASE"/>
    <property type="match status" value="1"/>
</dbReference>
<dbReference type="InterPro" id="IPR023405">
    <property type="entry name" value="Topo_IA_core_domain"/>
</dbReference>
<dbReference type="EMBL" id="CP075150">
    <property type="protein sequence ID" value="UTX42996.1"/>
    <property type="molecule type" value="Genomic_DNA"/>
</dbReference>
<evidence type="ECO:0000313" key="16">
    <source>
        <dbReference type="EMBL" id="UTX42996.1"/>
    </source>
</evidence>
<proteinExistence type="inferred from homology"/>
<keyword evidence="6" id="KW-0862">Zinc</keyword>
<dbReference type="EC" id="5.6.2.1" evidence="3 11"/>
<name>A0A9Q9F973_ENCHE</name>
<dbReference type="Gene3D" id="1.10.460.10">
    <property type="entry name" value="Topoisomerase I, domain 2"/>
    <property type="match status" value="1"/>
</dbReference>
<keyword evidence="9 11" id="KW-0413">Isomerase</keyword>
<evidence type="ECO:0000259" key="13">
    <source>
        <dbReference type="PROSITE" id="PS50880"/>
    </source>
</evidence>
<reference evidence="16" key="1">
    <citation type="submission" date="2021-05" db="EMBL/GenBank/DDBJ databases">
        <title>Encephalitozoon hellem ATCC 50604 Complete Genome.</title>
        <authorList>
            <person name="Mascarenhas dos Santos A.C."/>
            <person name="Julian A.T."/>
            <person name="Pombert J.-F."/>
        </authorList>
    </citation>
    <scope>NUCLEOTIDE SEQUENCE</scope>
    <source>
        <strain evidence="16">ATCC 50604</strain>
    </source>
</reference>
<dbReference type="CDD" id="cd00186">
    <property type="entry name" value="TOP1Ac"/>
    <property type="match status" value="1"/>
</dbReference>
<evidence type="ECO:0000313" key="17">
    <source>
        <dbReference type="Proteomes" id="UP001059546"/>
    </source>
</evidence>
<evidence type="ECO:0000256" key="12">
    <source>
        <dbReference type="SAM" id="MobiDB-lite"/>
    </source>
</evidence>
<evidence type="ECO:0000256" key="9">
    <source>
        <dbReference type="ARBA" id="ARBA00023235"/>
    </source>
</evidence>
<dbReference type="InterPro" id="IPR006171">
    <property type="entry name" value="TOPRIM_dom"/>
</dbReference>
<organism evidence="16 17">
    <name type="scientific">Encephalitozoon hellem</name>
    <name type="common">Microsporidian parasite</name>
    <dbReference type="NCBI Taxonomy" id="27973"/>
    <lineage>
        <taxon>Eukaryota</taxon>
        <taxon>Fungi</taxon>
        <taxon>Fungi incertae sedis</taxon>
        <taxon>Microsporidia</taxon>
        <taxon>Unikaryonidae</taxon>
        <taxon>Encephalitozoon</taxon>
    </lineage>
</organism>
<dbReference type="GO" id="GO:0006281">
    <property type="term" value="P:DNA repair"/>
    <property type="evidence" value="ECO:0007669"/>
    <property type="project" value="TreeGrafter"/>
</dbReference>
<feature type="domain" description="Topo IA-type catalytic" evidence="15">
    <location>
        <begin position="156"/>
        <end position="569"/>
    </location>
</feature>
<dbReference type="PANTHER" id="PTHR11390:SF21">
    <property type="entry name" value="DNA TOPOISOMERASE 3-ALPHA"/>
    <property type="match status" value="1"/>
</dbReference>
<evidence type="ECO:0000256" key="6">
    <source>
        <dbReference type="ARBA" id="ARBA00022833"/>
    </source>
</evidence>
<dbReference type="InterPro" id="IPR013826">
    <property type="entry name" value="Topo_IA_cen_sub3"/>
</dbReference>
<feature type="domain" description="GRF-type" evidence="14">
    <location>
        <begin position="685"/>
        <end position="723"/>
    </location>
</feature>
<gene>
    <name evidence="16" type="ORF">GPU96_04g07290</name>
</gene>
<comment type="catalytic activity">
    <reaction evidence="1 11">
        <text>ATP-independent breakage of single-stranded DNA, followed by passage and rejoining.</text>
        <dbReference type="EC" id="5.6.2.1"/>
    </reaction>
</comment>
<dbReference type="CDD" id="cd03362">
    <property type="entry name" value="TOPRIM_TopoIA_TopoIII"/>
    <property type="match status" value="1"/>
</dbReference>
<feature type="region of interest" description="Disordered" evidence="12">
    <location>
        <begin position="598"/>
        <end position="627"/>
    </location>
</feature>
<dbReference type="FunFam" id="1.10.290.10:FF:000001">
    <property type="entry name" value="DNA topoisomerase"/>
    <property type="match status" value="1"/>
</dbReference>
<evidence type="ECO:0000256" key="4">
    <source>
        <dbReference type="ARBA" id="ARBA00022723"/>
    </source>
</evidence>
<dbReference type="PROSITE" id="PS51999">
    <property type="entry name" value="ZF_GRF"/>
    <property type="match status" value="2"/>
</dbReference>
<dbReference type="GO" id="GO:0008270">
    <property type="term" value="F:zinc ion binding"/>
    <property type="evidence" value="ECO:0007669"/>
    <property type="project" value="UniProtKB-KW"/>
</dbReference>
<dbReference type="Gene3D" id="2.70.20.10">
    <property type="entry name" value="Topoisomerase I, domain 3"/>
    <property type="match status" value="1"/>
</dbReference>
<dbReference type="AlphaFoldDB" id="A0A9Q9F973"/>
<dbReference type="Proteomes" id="UP001059546">
    <property type="component" value="Chromosome IV"/>
</dbReference>
<feature type="domain" description="Toprim" evidence="13">
    <location>
        <begin position="2"/>
        <end position="140"/>
    </location>
</feature>
<dbReference type="GO" id="GO:0031422">
    <property type="term" value="C:RecQ family helicase-topoisomerase III complex"/>
    <property type="evidence" value="ECO:0007669"/>
    <property type="project" value="TreeGrafter"/>
</dbReference>
<dbReference type="GO" id="GO:0006310">
    <property type="term" value="P:DNA recombination"/>
    <property type="evidence" value="ECO:0007669"/>
    <property type="project" value="TreeGrafter"/>
</dbReference>
<dbReference type="GO" id="GO:0006265">
    <property type="term" value="P:DNA topological change"/>
    <property type="evidence" value="ECO:0007669"/>
    <property type="project" value="InterPro"/>
</dbReference>
<dbReference type="InterPro" id="IPR013497">
    <property type="entry name" value="Topo_IA_cen"/>
</dbReference>
<dbReference type="InterPro" id="IPR000380">
    <property type="entry name" value="Topo_IA"/>
</dbReference>
<dbReference type="SMART" id="SM00437">
    <property type="entry name" value="TOP1Ac"/>
    <property type="match status" value="1"/>
</dbReference>
<evidence type="ECO:0000256" key="10">
    <source>
        <dbReference type="PROSITE-ProRule" id="PRU01343"/>
    </source>
</evidence>
<dbReference type="GO" id="GO:0003677">
    <property type="term" value="F:DNA binding"/>
    <property type="evidence" value="ECO:0007669"/>
    <property type="project" value="UniProtKB-KW"/>
</dbReference>
<dbReference type="Gene3D" id="3.40.50.140">
    <property type="match status" value="1"/>
</dbReference>
<dbReference type="SMART" id="SM00493">
    <property type="entry name" value="TOPRIM"/>
    <property type="match status" value="1"/>
</dbReference>
<evidence type="ECO:0000259" key="15">
    <source>
        <dbReference type="PROSITE" id="PS52039"/>
    </source>
</evidence>
<dbReference type="SMART" id="SM00436">
    <property type="entry name" value="TOP1Bc"/>
    <property type="match status" value="1"/>
</dbReference>
<feature type="domain" description="GRF-type" evidence="14">
    <location>
        <begin position="635"/>
        <end position="675"/>
    </location>
</feature>
<evidence type="ECO:0000256" key="1">
    <source>
        <dbReference type="ARBA" id="ARBA00000213"/>
    </source>
</evidence>
<dbReference type="InterPro" id="IPR010666">
    <property type="entry name" value="Znf_GRF"/>
</dbReference>
<dbReference type="InterPro" id="IPR003602">
    <property type="entry name" value="Topo_IA_DNA-bd_dom"/>
</dbReference>
<accession>A0A9Q9F973</accession>
<dbReference type="Pfam" id="PF06839">
    <property type="entry name" value="Zn_ribbon_GRF"/>
    <property type="match status" value="2"/>
</dbReference>
<protein>
    <recommendedName>
        <fullName evidence="3 11">DNA topoisomerase</fullName>
        <ecNumber evidence="3 11">5.6.2.1</ecNumber>
    </recommendedName>
</protein>
<evidence type="ECO:0000256" key="11">
    <source>
        <dbReference type="RuleBase" id="RU362092"/>
    </source>
</evidence>
<keyword evidence="8 11" id="KW-0238">DNA-binding</keyword>
<dbReference type="PRINTS" id="PR00417">
    <property type="entry name" value="PRTPISMRASEI"/>
</dbReference>
<evidence type="ECO:0000259" key="14">
    <source>
        <dbReference type="PROSITE" id="PS51999"/>
    </source>
</evidence>
<comment type="function">
    <text evidence="11">Introduces a single-strand break via transesterification at a target site in duplex DNA. Releases the supercoiling and torsional tension of DNA introduced during the DNA replication and transcription by transiently cleaving and rejoining one strand of the DNA duplex. The scissile phosphodiester is attacked by the catalytic tyrosine of the enzyme, resulting in the formation of a DNA-(5'-phosphotyrosyl)-enzyme intermediate and the expulsion of a 3'-OH DNA strand.</text>
</comment>
<comment type="similarity">
    <text evidence="2 11">Belongs to the type IA topoisomerase family.</text>
</comment>
<keyword evidence="4" id="KW-0479">Metal-binding</keyword>
<dbReference type="InterPro" id="IPR013825">
    <property type="entry name" value="Topo_IA_cen_sub2"/>
</dbReference>
<evidence type="ECO:0000256" key="8">
    <source>
        <dbReference type="ARBA" id="ARBA00023125"/>
    </source>
</evidence>
<evidence type="ECO:0000256" key="3">
    <source>
        <dbReference type="ARBA" id="ARBA00012891"/>
    </source>
</evidence>
<sequence length="723" mass="83307">MRILNVAEKPSVARSISSILSKEISVRRGLHQYCPNIQFDYGDQMIFTSVLGHLLSSDFERKSRWDEIDPEMLFTERIVKFVHPDFAKIKENIEREALRSDMVVIWTDCDREGENIGRQIRDIVLKVKKIDVKRARFSGITLKDIEGALKNLGEINEAEADAVDVRMELDLRIGSAFTRLQTLSLGLSGEEKKIVSFGPCQVPTLGFVVERAKERERFVPEMFWTLKFKAKNKKLEDEFTWRRGSVFDKNCVICFHRELEGESARIVLKEIKERTKYRPLPLRTVELQKKCSSYFKLSGHKVMEIAEGLYNRGYISYPRTETDVFDKKFDFKYILNKLSRDSKVGEYAERLARGFNYPRNGKNNDMAHLPIYPLKEGTGLSGGDRDIYDFICRRFLGCISKDAKGLETRYELKIGMEVFDLNGIRVVERNYLEVYYYDKWDNREVSDFAMEELVPGDLYISEGETTAPKYLSEAELISLMDKNGIGTDATIHEHIQKIQERGYATKVGEEIRPLGLGTALIDGYERFGLNVSKPELRKSLEINLKRICHGEIDGKRVVYEGILAYRDIYTLLKRNIKEFVGILRKGIGEDVGRLNPLGGRKSRKDTSRTRGVEESRSSGTKSNGNKDGGIRKMECDCKVEAKVLKVKKGDNVGREFYCCGKIPKSCYFFQWCECEKAGEDKEIKCFCGFEPQLLVANTESNRGRKFYKCKKAYKPCKFFQWEG</sequence>
<keyword evidence="7 11" id="KW-0799">Topoisomerase</keyword>